<protein>
    <submittedName>
        <fullName evidence="7">Lipopolysaccharide export system permease protein</fullName>
    </submittedName>
</protein>
<accession>A0A1M5N7K9</accession>
<dbReference type="PANTHER" id="PTHR33529">
    <property type="entry name" value="SLR0882 PROTEIN-RELATED"/>
    <property type="match status" value="1"/>
</dbReference>
<evidence type="ECO:0000256" key="6">
    <source>
        <dbReference type="SAM" id="Phobius"/>
    </source>
</evidence>
<feature type="transmembrane region" description="Helical" evidence="6">
    <location>
        <begin position="7"/>
        <end position="30"/>
    </location>
</feature>
<feature type="transmembrane region" description="Helical" evidence="6">
    <location>
        <begin position="358"/>
        <end position="376"/>
    </location>
</feature>
<dbReference type="PANTHER" id="PTHR33529:SF8">
    <property type="entry name" value="PERMEASE, YJGP_YJGQ FAMILY"/>
    <property type="match status" value="1"/>
</dbReference>
<evidence type="ECO:0000256" key="5">
    <source>
        <dbReference type="ARBA" id="ARBA00023136"/>
    </source>
</evidence>
<evidence type="ECO:0000313" key="7">
    <source>
        <dbReference type="EMBL" id="SHG85471.1"/>
    </source>
</evidence>
<reference evidence="7 8" key="1">
    <citation type="submission" date="2016-11" db="EMBL/GenBank/DDBJ databases">
        <authorList>
            <person name="Jaros S."/>
            <person name="Januszkiewicz K."/>
            <person name="Wedrychowicz H."/>
        </authorList>
    </citation>
    <scope>NUCLEOTIDE SEQUENCE [LARGE SCALE GENOMIC DNA]</scope>
    <source>
        <strain evidence="7 8">DSM 24574</strain>
    </source>
</reference>
<organism evidence="7 8">
    <name type="scientific">Chryseolinea serpens</name>
    <dbReference type="NCBI Taxonomy" id="947013"/>
    <lineage>
        <taxon>Bacteria</taxon>
        <taxon>Pseudomonadati</taxon>
        <taxon>Bacteroidota</taxon>
        <taxon>Cytophagia</taxon>
        <taxon>Cytophagales</taxon>
        <taxon>Fulvivirgaceae</taxon>
        <taxon>Chryseolinea</taxon>
    </lineage>
</organism>
<keyword evidence="5 6" id="KW-0472">Membrane</keyword>
<gene>
    <name evidence="7" type="ORF">SAMN04488109_2149</name>
</gene>
<dbReference type="OrthoDB" id="9807977at2"/>
<evidence type="ECO:0000313" key="8">
    <source>
        <dbReference type="Proteomes" id="UP000184212"/>
    </source>
</evidence>
<feature type="transmembrane region" description="Helical" evidence="6">
    <location>
        <begin position="50"/>
        <end position="78"/>
    </location>
</feature>
<dbReference type="InterPro" id="IPR005495">
    <property type="entry name" value="LptG/LptF_permease"/>
</dbReference>
<comment type="subcellular location">
    <subcellularLocation>
        <location evidence="1">Cell membrane</location>
        <topology evidence="1">Multi-pass membrane protein</topology>
    </subcellularLocation>
</comment>
<keyword evidence="2" id="KW-1003">Cell membrane</keyword>
<dbReference type="Pfam" id="PF03739">
    <property type="entry name" value="LptF_LptG"/>
    <property type="match status" value="1"/>
</dbReference>
<proteinExistence type="predicted"/>
<keyword evidence="3 6" id="KW-0812">Transmembrane</keyword>
<evidence type="ECO:0000256" key="3">
    <source>
        <dbReference type="ARBA" id="ARBA00022692"/>
    </source>
</evidence>
<dbReference type="GO" id="GO:0043190">
    <property type="term" value="C:ATP-binding cassette (ABC) transporter complex"/>
    <property type="evidence" value="ECO:0007669"/>
    <property type="project" value="TreeGrafter"/>
</dbReference>
<feature type="transmembrane region" description="Helical" evidence="6">
    <location>
        <begin position="99"/>
        <end position="122"/>
    </location>
</feature>
<name>A0A1M5N7K9_9BACT</name>
<evidence type="ECO:0000256" key="4">
    <source>
        <dbReference type="ARBA" id="ARBA00022989"/>
    </source>
</evidence>
<sequence>MKLLDKYILKTFLVTFFFVVLILLSVITVIDLTDKMDKFSAANLHASSILYYYLVYIPGIGSLLTPITIFIAAVYVCSRMAGHTEIIAMLSAGISFRRMLTPFLVGAAFVGVINFALTGWIIPNSTKERVAFELQYLKNKYYFDKRNIHIQVAPDVYLYMQSYNNSNQTGYHFTLEKFEHNRLVEKLTADRIEWDSVKHKWIMRDWIIRRVDSLFHIPNALEVKQGYTPHSALPDTAKVFSGSARDTALVIQPKEFESDYLRSEGLTLNELDDYIDMLSKRGSTGVELYQVEKYTRYTSPFTILILVFMGVIVSSRKSRGGTGLQIALGFVLSFLFILFFTLFRTFAEAGSMPPQISVWIPNIIFFIITLVMYKYVPR</sequence>
<dbReference type="RefSeq" id="WP_073133502.1">
    <property type="nucleotide sequence ID" value="NZ_FQWQ01000001.1"/>
</dbReference>
<keyword evidence="8" id="KW-1185">Reference proteome</keyword>
<dbReference type="GO" id="GO:0015920">
    <property type="term" value="P:lipopolysaccharide transport"/>
    <property type="evidence" value="ECO:0007669"/>
    <property type="project" value="TreeGrafter"/>
</dbReference>
<dbReference type="AlphaFoldDB" id="A0A1M5N7K9"/>
<feature type="transmembrane region" description="Helical" evidence="6">
    <location>
        <begin position="297"/>
        <end position="314"/>
    </location>
</feature>
<dbReference type="Proteomes" id="UP000184212">
    <property type="component" value="Unassembled WGS sequence"/>
</dbReference>
<evidence type="ECO:0000256" key="1">
    <source>
        <dbReference type="ARBA" id="ARBA00004651"/>
    </source>
</evidence>
<evidence type="ECO:0000256" key="2">
    <source>
        <dbReference type="ARBA" id="ARBA00022475"/>
    </source>
</evidence>
<keyword evidence="4 6" id="KW-1133">Transmembrane helix</keyword>
<dbReference type="EMBL" id="FQWQ01000001">
    <property type="protein sequence ID" value="SHG85471.1"/>
    <property type="molecule type" value="Genomic_DNA"/>
</dbReference>
<dbReference type="STRING" id="947013.SAMN04488109_2149"/>
<feature type="transmembrane region" description="Helical" evidence="6">
    <location>
        <begin position="326"/>
        <end position="346"/>
    </location>
</feature>